<proteinExistence type="predicted"/>
<accession>A0A9Q0GKR0</accession>
<dbReference type="SUPFAM" id="SSF50965">
    <property type="entry name" value="Galactose oxidase, central domain"/>
    <property type="match status" value="1"/>
</dbReference>
<reference evidence="4" key="1">
    <citation type="submission" date="2022-02" db="EMBL/GenBank/DDBJ databases">
        <authorList>
            <person name="Henning P.M."/>
            <person name="McCubbin A.G."/>
            <person name="Shore J.S."/>
        </authorList>
    </citation>
    <scope>NUCLEOTIDE SEQUENCE</scope>
    <source>
        <strain evidence="4">F60SS</strain>
        <tissue evidence="4">Leaves</tissue>
    </source>
</reference>
<dbReference type="InterPro" id="IPR036047">
    <property type="entry name" value="F-box-like_dom_sf"/>
</dbReference>
<feature type="domain" description="F-box" evidence="2">
    <location>
        <begin position="37"/>
        <end position="72"/>
    </location>
</feature>
<evidence type="ECO:0000256" key="1">
    <source>
        <dbReference type="SAM" id="MobiDB-lite"/>
    </source>
</evidence>
<sequence>MSQYEPASGSCIPRRKKKPSKEKTQNLEEEVVVEIDHDCLTHILQKIHNLSDFIRFRSVCSSWRSLAKQHRPLLLEGVPCFLHPGGDYFHQRTSGFFMPLSKLKNNTTQLQEQPQLSLPGCSWSYHGCAYGWVLYQENPRQHCDITVLNPVTGQKLYLPCPVGYGKIFFSSCPSNPNFFILAASYYTGRLHRCRPGDESWVDIITPKSQYLFRNLTFYNGQVYVLGYDLKRQTDEVLVYHLNNSATTAIVNLPRQPEAYAKQIEVLYLVEVRGEQLLLVYRMRRKNTETGLYNKTESFEIYRLLCFGNGSRSWEVVESLGEYAIFLGDKCTQPFVLSELKVPSIRGNRIYFMPEHRGLRSSPDSGVYDLLERAVVESFDNDDHLSRNTPSAVWFVPAPFSTFKS</sequence>
<keyword evidence="5" id="KW-1185">Reference proteome</keyword>
<protein>
    <recommendedName>
        <fullName evidence="6">F-box domain-containing protein</fullName>
    </recommendedName>
</protein>
<dbReference type="PANTHER" id="PTHR44259:SF114">
    <property type="entry name" value="OS06G0707300 PROTEIN"/>
    <property type="match status" value="1"/>
</dbReference>
<evidence type="ECO:0000259" key="2">
    <source>
        <dbReference type="Pfam" id="PF00646"/>
    </source>
</evidence>
<dbReference type="SUPFAM" id="SSF81383">
    <property type="entry name" value="F-box domain"/>
    <property type="match status" value="1"/>
</dbReference>
<dbReference type="InterPro" id="IPR001810">
    <property type="entry name" value="F-box_dom"/>
</dbReference>
<comment type="caution">
    <text evidence="4">The sequence shown here is derived from an EMBL/GenBank/DDBJ whole genome shotgun (WGS) entry which is preliminary data.</text>
</comment>
<dbReference type="InterPro" id="IPR050942">
    <property type="entry name" value="F-box_BR-signaling"/>
</dbReference>
<name>A0A9Q0GKR0_9ROSI</name>
<dbReference type="InterPro" id="IPR005174">
    <property type="entry name" value="KIB1-4_b-propeller"/>
</dbReference>
<evidence type="ECO:0008006" key="6">
    <source>
        <dbReference type="Google" id="ProtNLM"/>
    </source>
</evidence>
<reference evidence="4" key="2">
    <citation type="journal article" date="2023" name="Plants (Basel)">
        <title>Annotation of the Turnera subulata (Passifloraceae) Draft Genome Reveals the S-Locus Evolved after the Divergence of Turneroideae from Passifloroideae in a Stepwise Manner.</title>
        <authorList>
            <person name="Henning P.M."/>
            <person name="Roalson E.H."/>
            <person name="Mir W."/>
            <person name="McCubbin A.G."/>
            <person name="Shore J.S."/>
        </authorList>
    </citation>
    <scope>NUCLEOTIDE SEQUENCE</scope>
    <source>
        <strain evidence="4">F60SS</strain>
    </source>
</reference>
<organism evidence="4 5">
    <name type="scientific">Turnera subulata</name>
    <dbReference type="NCBI Taxonomy" id="218843"/>
    <lineage>
        <taxon>Eukaryota</taxon>
        <taxon>Viridiplantae</taxon>
        <taxon>Streptophyta</taxon>
        <taxon>Embryophyta</taxon>
        <taxon>Tracheophyta</taxon>
        <taxon>Spermatophyta</taxon>
        <taxon>Magnoliopsida</taxon>
        <taxon>eudicotyledons</taxon>
        <taxon>Gunneridae</taxon>
        <taxon>Pentapetalae</taxon>
        <taxon>rosids</taxon>
        <taxon>fabids</taxon>
        <taxon>Malpighiales</taxon>
        <taxon>Passifloraceae</taxon>
        <taxon>Turnera</taxon>
    </lineage>
</organism>
<evidence type="ECO:0000313" key="4">
    <source>
        <dbReference type="EMBL" id="KAJ4851591.1"/>
    </source>
</evidence>
<evidence type="ECO:0000313" key="5">
    <source>
        <dbReference type="Proteomes" id="UP001141552"/>
    </source>
</evidence>
<dbReference type="Proteomes" id="UP001141552">
    <property type="component" value="Unassembled WGS sequence"/>
</dbReference>
<dbReference type="Gene3D" id="1.20.1280.50">
    <property type="match status" value="1"/>
</dbReference>
<dbReference type="Pfam" id="PF00646">
    <property type="entry name" value="F-box"/>
    <property type="match status" value="1"/>
</dbReference>
<dbReference type="Pfam" id="PF03478">
    <property type="entry name" value="Beta-prop_KIB1-4"/>
    <property type="match status" value="1"/>
</dbReference>
<feature type="domain" description="KIB1-4 beta-propeller" evidence="3">
    <location>
        <begin position="118"/>
        <end position="368"/>
    </location>
</feature>
<dbReference type="PANTHER" id="PTHR44259">
    <property type="entry name" value="OS07G0183000 PROTEIN-RELATED"/>
    <property type="match status" value="1"/>
</dbReference>
<dbReference type="EMBL" id="JAKUCV010000012">
    <property type="protein sequence ID" value="KAJ4851591.1"/>
    <property type="molecule type" value="Genomic_DNA"/>
</dbReference>
<evidence type="ECO:0000259" key="3">
    <source>
        <dbReference type="Pfam" id="PF03478"/>
    </source>
</evidence>
<dbReference type="InterPro" id="IPR011043">
    <property type="entry name" value="Gal_Oxase/kelch_b-propeller"/>
</dbReference>
<dbReference type="AlphaFoldDB" id="A0A9Q0GKR0"/>
<feature type="region of interest" description="Disordered" evidence="1">
    <location>
        <begin position="1"/>
        <end position="25"/>
    </location>
</feature>
<dbReference type="OrthoDB" id="642536at2759"/>
<gene>
    <name evidence="4" type="ORF">Tsubulata_024721</name>
</gene>